<keyword evidence="6 9" id="KW-0822">Tryptophan biosynthesis</keyword>
<protein>
    <recommendedName>
        <fullName evidence="4 9">N-(5'-phosphoribosyl)anthranilate isomerase</fullName>
        <shortName evidence="9">PRAI</shortName>
        <ecNumber evidence="3 9">5.3.1.24</ecNumber>
    </recommendedName>
</protein>
<keyword evidence="8 9" id="KW-0413">Isomerase</keyword>
<feature type="domain" description="N-(5'phosphoribosyl) anthranilate isomerase (PRAI)" evidence="10">
    <location>
        <begin position="9"/>
        <end position="212"/>
    </location>
</feature>
<evidence type="ECO:0000256" key="8">
    <source>
        <dbReference type="ARBA" id="ARBA00023235"/>
    </source>
</evidence>
<evidence type="ECO:0000313" key="11">
    <source>
        <dbReference type="EMBL" id="PKU23409.1"/>
    </source>
</evidence>
<dbReference type="PANTHER" id="PTHR42894">
    <property type="entry name" value="N-(5'-PHOSPHORIBOSYL)ANTHRANILATE ISOMERASE"/>
    <property type="match status" value="1"/>
</dbReference>
<dbReference type="Pfam" id="PF00697">
    <property type="entry name" value="PRAI"/>
    <property type="match status" value="1"/>
</dbReference>
<proteinExistence type="inferred from homology"/>
<sequence>MSRTDPVKVKICGLTDEDAVEAALEAGADFLGVVFFDKSPRGLSPLRAAEILQWVPEEVRKVGLFVEPDDALLNEVMNQVRLDFFQLHGAETPERVEQVRQEFGMPVIKAVGISAAADLDAAAAYAEVADWLMFDAKAPAGASRPGGNAQAFDWSILKDRKWPCPWFLAGGLTEANVAEAIRLSGAKAVDVSSGVESAPGVKDADLIAKFIAAAKGK</sequence>
<dbReference type="EC" id="5.3.1.24" evidence="3 9"/>
<dbReference type="PANTHER" id="PTHR42894:SF1">
    <property type="entry name" value="N-(5'-PHOSPHORIBOSYL)ANTHRANILATE ISOMERASE"/>
    <property type="match status" value="1"/>
</dbReference>
<reference evidence="12" key="1">
    <citation type="submission" date="2017-12" db="EMBL/GenBank/DDBJ databases">
        <title>Draft genome sequence of Telmatospirillum siberiense 26-4b1T, an acidotolerant peatland alphaproteobacterium potentially involved in sulfur cycling.</title>
        <authorList>
            <person name="Hausmann B."/>
            <person name="Pjevac P."/>
            <person name="Schreck K."/>
            <person name="Herbold C.W."/>
            <person name="Daims H."/>
            <person name="Wagner M."/>
            <person name="Pester M."/>
            <person name="Loy A."/>
        </authorList>
    </citation>
    <scope>NUCLEOTIDE SEQUENCE [LARGE SCALE GENOMIC DNA]</scope>
    <source>
        <strain evidence="12">26-4b1</strain>
    </source>
</reference>
<dbReference type="InterPro" id="IPR013785">
    <property type="entry name" value="Aldolase_TIM"/>
</dbReference>
<organism evidence="11 12">
    <name type="scientific">Telmatospirillum siberiense</name>
    <dbReference type="NCBI Taxonomy" id="382514"/>
    <lineage>
        <taxon>Bacteria</taxon>
        <taxon>Pseudomonadati</taxon>
        <taxon>Pseudomonadota</taxon>
        <taxon>Alphaproteobacteria</taxon>
        <taxon>Rhodospirillales</taxon>
        <taxon>Rhodospirillaceae</taxon>
        <taxon>Telmatospirillum</taxon>
    </lineage>
</organism>
<comment type="catalytic activity">
    <reaction evidence="1 9">
        <text>N-(5-phospho-beta-D-ribosyl)anthranilate = 1-(2-carboxyphenylamino)-1-deoxy-D-ribulose 5-phosphate</text>
        <dbReference type="Rhea" id="RHEA:21540"/>
        <dbReference type="ChEBI" id="CHEBI:18277"/>
        <dbReference type="ChEBI" id="CHEBI:58613"/>
        <dbReference type="EC" id="5.3.1.24"/>
    </reaction>
</comment>
<evidence type="ECO:0000313" key="12">
    <source>
        <dbReference type="Proteomes" id="UP000233293"/>
    </source>
</evidence>
<evidence type="ECO:0000256" key="1">
    <source>
        <dbReference type="ARBA" id="ARBA00001164"/>
    </source>
</evidence>
<dbReference type="Gene3D" id="3.20.20.70">
    <property type="entry name" value="Aldolase class I"/>
    <property type="match status" value="1"/>
</dbReference>
<comment type="pathway">
    <text evidence="2 9">Amino-acid biosynthesis; L-tryptophan biosynthesis; L-tryptophan from chorismate: step 3/5.</text>
</comment>
<dbReference type="InterPro" id="IPR001240">
    <property type="entry name" value="PRAI_dom"/>
</dbReference>
<keyword evidence="12" id="KW-1185">Reference proteome</keyword>
<name>A0A2N3PSM8_9PROT</name>
<comment type="similarity">
    <text evidence="9">Belongs to the TrpF family.</text>
</comment>
<keyword evidence="5 9" id="KW-0028">Amino-acid biosynthesis</keyword>
<dbReference type="UniPathway" id="UPA00035">
    <property type="reaction ID" value="UER00042"/>
</dbReference>
<evidence type="ECO:0000256" key="6">
    <source>
        <dbReference type="ARBA" id="ARBA00022822"/>
    </source>
</evidence>
<dbReference type="GO" id="GO:0000162">
    <property type="term" value="P:L-tryptophan biosynthetic process"/>
    <property type="evidence" value="ECO:0007669"/>
    <property type="project" value="UniProtKB-UniRule"/>
</dbReference>
<accession>A0A2N3PSM8</accession>
<evidence type="ECO:0000256" key="5">
    <source>
        <dbReference type="ARBA" id="ARBA00022605"/>
    </source>
</evidence>
<gene>
    <name evidence="9" type="primary">trpF</name>
    <name evidence="11" type="ORF">CWS72_16225</name>
</gene>
<dbReference type="HAMAP" id="MF_00135">
    <property type="entry name" value="PRAI"/>
    <property type="match status" value="1"/>
</dbReference>
<dbReference type="CDD" id="cd00405">
    <property type="entry name" value="PRAI"/>
    <property type="match status" value="1"/>
</dbReference>
<evidence type="ECO:0000256" key="7">
    <source>
        <dbReference type="ARBA" id="ARBA00023141"/>
    </source>
</evidence>
<dbReference type="EMBL" id="PIUM01000020">
    <property type="protein sequence ID" value="PKU23409.1"/>
    <property type="molecule type" value="Genomic_DNA"/>
</dbReference>
<dbReference type="RefSeq" id="WP_101251679.1">
    <property type="nucleotide sequence ID" value="NZ_PIUM01000020.1"/>
</dbReference>
<evidence type="ECO:0000256" key="4">
    <source>
        <dbReference type="ARBA" id="ARBA00022272"/>
    </source>
</evidence>
<dbReference type="NCBIfam" id="NF002295">
    <property type="entry name" value="PRK01222.1-1"/>
    <property type="match status" value="1"/>
</dbReference>
<dbReference type="OrthoDB" id="9796196at2"/>
<evidence type="ECO:0000259" key="10">
    <source>
        <dbReference type="Pfam" id="PF00697"/>
    </source>
</evidence>
<evidence type="ECO:0000256" key="3">
    <source>
        <dbReference type="ARBA" id="ARBA00012572"/>
    </source>
</evidence>
<comment type="caution">
    <text evidence="11">The sequence shown here is derived from an EMBL/GenBank/DDBJ whole genome shotgun (WGS) entry which is preliminary data.</text>
</comment>
<dbReference type="AlphaFoldDB" id="A0A2N3PSM8"/>
<dbReference type="InterPro" id="IPR011060">
    <property type="entry name" value="RibuloseP-bd_barrel"/>
</dbReference>
<evidence type="ECO:0000256" key="9">
    <source>
        <dbReference type="HAMAP-Rule" id="MF_00135"/>
    </source>
</evidence>
<keyword evidence="7 9" id="KW-0057">Aromatic amino acid biosynthesis</keyword>
<dbReference type="SUPFAM" id="SSF51366">
    <property type="entry name" value="Ribulose-phoshate binding barrel"/>
    <property type="match status" value="1"/>
</dbReference>
<evidence type="ECO:0000256" key="2">
    <source>
        <dbReference type="ARBA" id="ARBA00004664"/>
    </source>
</evidence>
<dbReference type="Proteomes" id="UP000233293">
    <property type="component" value="Unassembled WGS sequence"/>
</dbReference>
<dbReference type="GO" id="GO:0004640">
    <property type="term" value="F:phosphoribosylanthranilate isomerase activity"/>
    <property type="evidence" value="ECO:0007669"/>
    <property type="project" value="UniProtKB-UniRule"/>
</dbReference>
<dbReference type="InterPro" id="IPR044643">
    <property type="entry name" value="TrpF_fam"/>
</dbReference>